<dbReference type="PROSITE" id="PS50026">
    <property type="entry name" value="EGF_3"/>
    <property type="match status" value="1"/>
</dbReference>
<feature type="domain" description="EGF-like" evidence="6">
    <location>
        <begin position="715"/>
        <end position="755"/>
    </location>
</feature>
<feature type="chain" id="PRO_5043031736" description="Chitinase" evidence="5">
    <location>
        <begin position="25"/>
        <end position="928"/>
    </location>
</feature>
<evidence type="ECO:0000256" key="2">
    <source>
        <dbReference type="PROSITE-ProRule" id="PRU00076"/>
    </source>
</evidence>
<dbReference type="SUPFAM" id="SSF54556">
    <property type="entry name" value="Chitinase insertion domain"/>
    <property type="match status" value="1"/>
</dbReference>
<evidence type="ECO:0000256" key="4">
    <source>
        <dbReference type="SAM" id="Phobius"/>
    </source>
</evidence>
<dbReference type="SMART" id="SM01411">
    <property type="entry name" value="Ephrin_rec_like"/>
    <property type="match status" value="3"/>
</dbReference>
<feature type="signal peptide" evidence="5">
    <location>
        <begin position="1"/>
        <end position="24"/>
    </location>
</feature>
<keyword evidence="4" id="KW-0472">Membrane</keyword>
<dbReference type="SMART" id="SM00636">
    <property type="entry name" value="Glyco_18"/>
    <property type="match status" value="1"/>
</dbReference>
<dbReference type="PROSITE" id="PS00022">
    <property type="entry name" value="EGF_1"/>
    <property type="match status" value="1"/>
</dbReference>
<dbReference type="AlphaFoldDB" id="A0AAN9BWM1"/>
<dbReference type="Gene3D" id="3.20.20.80">
    <property type="entry name" value="Glycosidases"/>
    <property type="match status" value="1"/>
</dbReference>
<organism evidence="8 9">
    <name type="scientific">Littorina saxatilis</name>
    <dbReference type="NCBI Taxonomy" id="31220"/>
    <lineage>
        <taxon>Eukaryota</taxon>
        <taxon>Metazoa</taxon>
        <taxon>Spiralia</taxon>
        <taxon>Lophotrochozoa</taxon>
        <taxon>Mollusca</taxon>
        <taxon>Gastropoda</taxon>
        <taxon>Caenogastropoda</taxon>
        <taxon>Littorinimorpha</taxon>
        <taxon>Littorinoidea</taxon>
        <taxon>Littorinidae</taxon>
        <taxon>Littorina</taxon>
    </lineage>
</organism>
<dbReference type="InterPro" id="IPR009030">
    <property type="entry name" value="Growth_fac_rcpt_cys_sf"/>
</dbReference>
<comment type="caution">
    <text evidence="2">Lacks conserved residue(s) required for the propagation of feature annotation.</text>
</comment>
<sequence length="928" mass="100789">MSVTSAPWIKLLAGLLCVLGGVRAAKYQRFCYLDTAARTREGAGEFLINDLHDITLCTHLVFVNAVVDPVTADLAPALSDDTDYYYLVTGLKSSHPDLKVLLLVGGPDSQNSALFSEAVNSTDTLDRLAPNVYSYLAHFGFDGLELDWRYPGRYGSIPDDTYRYTLLIRKLSETFEKAAGTTGGRLMLNVRVSGDKDLLSASVQVEEIARYADYVVVTAYDFYVAEKVIGHNSGLFGRSEDSSFYSILNADYIIHYLTKYGGVSAGQIVMGIPTFGRSSVFSNDTEKQTFGAVHDGAGMPGPYTKQYGLLAYYEICSQLRNGWTEVMDGDQLTPFAFSAEEIVTYDNVDSIISKANYIKDNGLAGAALWDLSYDDFSGVFCDQGRFPLLSALKQTLISPRSQCPAGQRGELDIQGCLSCPLGTFQPSPGTMTCLSCLQGLTTLTTGTTHEYKCILPCPSGSEYNHVTSSCDPCPLGYYRKEGRDPACVKCAAGHTTVATNSADCVRRPAGVTEMTPRQINVMATVMFATMSCENKPVIVGAVRMLVADYFSRLAQLWSGLCDDTTCDNVMTDVTRGCEGGYSRKKRQAEEMLVVSIVVANVSEEVNNTLSTRQTQSVIAAALSERVEFQPLATYGIMFAKLDSLHTELVCDVGSAETNGRCEPCRAGSQHNTTIGSCSPCPVGHYQHLEGQAACWPCQGVMTTRTTGAASPDLCVSPCEARPNYCYNEGVCHWTEADRGTVYCECQHHYQGERCSTPSGTASARTGTVVAAVVGGVLAFLIIVLIIVACCVCFRVRRAVKLRHVAAERQNSVQSNNGNHYMTWGTFSKGSAGRGVKFVDYIDYYSWLSNVSEHQQGMPQQYSYRKSRGSQQSSPKTKVTTTGTTTSGEAQQQVSELTISNTNGGPAMTGVAETNIDAADKSDQDEHIY</sequence>
<dbReference type="InterPro" id="IPR017853">
    <property type="entry name" value="GH"/>
</dbReference>
<feature type="compositionally biased region" description="Polar residues" evidence="3">
    <location>
        <begin position="857"/>
        <end position="874"/>
    </location>
</feature>
<dbReference type="Pfam" id="PF07699">
    <property type="entry name" value="Ephrin_rec_like"/>
    <property type="match status" value="3"/>
</dbReference>
<feature type="region of interest" description="Disordered" evidence="3">
    <location>
        <begin position="857"/>
        <end position="928"/>
    </location>
</feature>
<keyword evidence="5" id="KW-0732">Signal</keyword>
<dbReference type="InterPro" id="IPR011583">
    <property type="entry name" value="Chitinase_II/V-like_cat"/>
</dbReference>
<protein>
    <recommendedName>
        <fullName evidence="10">Chitinase</fullName>
    </recommendedName>
</protein>
<dbReference type="InterPro" id="IPR000742">
    <property type="entry name" value="EGF"/>
</dbReference>
<dbReference type="GO" id="GO:0008061">
    <property type="term" value="F:chitin binding"/>
    <property type="evidence" value="ECO:0007669"/>
    <property type="project" value="InterPro"/>
</dbReference>
<evidence type="ECO:0000256" key="5">
    <source>
        <dbReference type="SAM" id="SignalP"/>
    </source>
</evidence>
<reference evidence="8 9" key="1">
    <citation type="submission" date="2024-02" db="EMBL/GenBank/DDBJ databases">
        <title>Chromosome-scale genome assembly of the rough periwinkle Littorina saxatilis.</title>
        <authorList>
            <person name="De Jode A."/>
            <person name="Faria R."/>
            <person name="Formenti G."/>
            <person name="Sims Y."/>
            <person name="Smith T.P."/>
            <person name="Tracey A."/>
            <person name="Wood J.M.D."/>
            <person name="Zagrodzka Z.B."/>
            <person name="Johannesson K."/>
            <person name="Butlin R.K."/>
            <person name="Leder E.H."/>
        </authorList>
    </citation>
    <scope>NUCLEOTIDE SEQUENCE [LARGE SCALE GENOMIC DNA]</scope>
    <source>
        <strain evidence="8">Snail1</strain>
        <tissue evidence="8">Muscle</tissue>
    </source>
</reference>
<dbReference type="PANTHER" id="PTHR11177:SF317">
    <property type="entry name" value="CHITINASE 12-RELATED"/>
    <property type="match status" value="1"/>
</dbReference>
<dbReference type="FunFam" id="3.10.50.10:FF:000001">
    <property type="entry name" value="Chitinase 3-like 1"/>
    <property type="match status" value="1"/>
</dbReference>
<keyword evidence="2" id="KW-0245">EGF-like domain</keyword>
<dbReference type="GO" id="GO:0005975">
    <property type="term" value="P:carbohydrate metabolic process"/>
    <property type="evidence" value="ECO:0007669"/>
    <property type="project" value="InterPro"/>
</dbReference>
<feature type="domain" description="GH18" evidence="7">
    <location>
        <begin position="27"/>
        <end position="399"/>
    </location>
</feature>
<dbReference type="InterPro" id="IPR001223">
    <property type="entry name" value="Glyco_hydro18_cat"/>
</dbReference>
<gene>
    <name evidence="8" type="ORF">V1264_012521</name>
</gene>
<dbReference type="Gene3D" id="3.10.50.10">
    <property type="match status" value="1"/>
</dbReference>
<feature type="disulfide bond" evidence="2">
    <location>
        <begin position="745"/>
        <end position="754"/>
    </location>
</feature>
<dbReference type="InterPro" id="IPR011641">
    <property type="entry name" value="Tyr-kin_ephrin_A/B_rcpt-like"/>
</dbReference>
<dbReference type="SUPFAM" id="SSF57184">
    <property type="entry name" value="Growth factor receptor domain"/>
    <property type="match status" value="1"/>
</dbReference>
<name>A0AAN9BWM1_9CAEN</name>
<dbReference type="Pfam" id="PF00704">
    <property type="entry name" value="Glyco_hydro_18"/>
    <property type="match status" value="1"/>
</dbReference>
<evidence type="ECO:0000259" key="7">
    <source>
        <dbReference type="PROSITE" id="PS51910"/>
    </source>
</evidence>
<keyword evidence="1 2" id="KW-1015">Disulfide bond</keyword>
<proteinExistence type="predicted"/>
<dbReference type="InterPro" id="IPR029070">
    <property type="entry name" value="Chitinase_insertion_sf"/>
</dbReference>
<evidence type="ECO:0008006" key="10">
    <source>
        <dbReference type="Google" id="ProtNLM"/>
    </source>
</evidence>
<feature type="compositionally biased region" description="Basic and acidic residues" evidence="3">
    <location>
        <begin position="917"/>
        <end position="928"/>
    </location>
</feature>
<evidence type="ECO:0000256" key="1">
    <source>
        <dbReference type="ARBA" id="ARBA00023157"/>
    </source>
</evidence>
<dbReference type="Proteomes" id="UP001374579">
    <property type="component" value="Unassembled WGS sequence"/>
</dbReference>
<feature type="compositionally biased region" description="Low complexity" evidence="3">
    <location>
        <begin position="875"/>
        <end position="885"/>
    </location>
</feature>
<dbReference type="Gene3D" id="2.10.50.10">
    <property type="entry name" value="Tumor Necrosis Factor Receptor, subunit A, domain 2"/>
    <property type="match status" value="3"/>
</dbReference>
<accession>A0AAN9BWM1</accession>
<dbReference type="InterPro" id="IPR050314">
    <property type="entry name" value="Glycosyl_Hydrlase_18"/>
</dbReference>
<dbReference type="GO" id="GO:0006032">
    <property type="term" value="P:chitin catabolic process"/>
    <property type="evidence" value="ECO:0007669"/>
    <property type="project" value="TreeGrafter"/>
</dbReference>
<keyword evidence="4" id="KW-1133">Transmembrane helix</keyword>
<keyword evidence="9" id="KW-1185">Reference proteome</keyword>
<keyword evidence="4" id="KW-0812">Transmembrane</keyword>
<feature type="compositionally biased region" description="Polar residues" evidence="3">
    <location>
        <begin position="886"/>
        <end position="903"/>
    </location>
</feature>
<evidence type="ECO:0000259" key="6">
    <source>
        <dbReference type="PROSITE" id="PS50026"/>
    </source>
</evidence>
<feature type="transmembrane region" description="Helical" evidence="4">
    <location>
        <begin position="768"/>
        <end position="793"/>
    </location>
</feature>
<dbReference type="GO" id="GO:0005576">
    <property type="term" value="C:extracellular region"/>
    <property type="evidence" value="ECO:0007669"/>
    <property type="project" value="TreeGrafter"/>
</dbReference>
<evidence type="ECO:0000256" key="3">
    <source>
        <dbReference type="SAM" id="MobiDB-lite"/>
    </source>
</evidence>
<dbReference type="PROSITE" id="PS51910">
    <property type="entry name" value="GH18_2"/>
    <property type="match status" value="1"/>
</dbReference>
<comment type="caution">
    <text evidence="8">The sequence shown here is derived from an EMBL/GenBank/DDBJ whole genome shotgun (WGS) entry which is preliminary data.</text>
</comment>
<dbReference type="EMBL" id="JBAMIC010000002">
    <property type="protein sequence ID" value="KAK7113183.1"/>
    <property type="molecule type" value="Genomic_DNA"/>
</dbReference>
<dbReference type="SUPFAM" id="SSF51445">
    <property type="entry name" value="(Trans)glycosidases"/>
    <property type="match status" value="1"/>
</dbReference>
<dbReference type="GO" id="GO:0004568">
    <property type="term" value="F:chitinase activity"/>
    <property type="evidence" value="ECO:0007669"/>
    <property type="project" value="TreeGrafter"/>
</dbReference>
<dbReference type="PANTHER" id="PTHR11177">
    <property type="entry name" value="CHITINASE"/>
    <property type="match status" value="1"/>
</dbReference>
<evidence type="ECO:0000313" key="9">
    <source>
        <dbReference type="Proteomes" id="UP001374579"/>
    </source>
</evidence>
<evidence type="ECO:0000313" key="8">
    <source>
        <dbReference type="EMBL" id="KAK7113183.1"/>
    </source>
</evidence>